<accession>A0A423PHL0</accession>
<comment type="similarity">
    <text evidence="3 12">Belongs to the MlaE permease family.</text>
</comment>
<dbReference type="PANTHER" id="PTHR30188">
    <property type="entry name" value="ABC TRANSPORTER PERMEASE PROTEIN-RELATED"/>
    <property type="match status" value="1"/>
</dbReference>
<comment type="subunit">
    <text evidence="4">The complex is composed of two ATP-binding proteins (MlaF), two transmembrane proteins (MlaE), two cytoplasmic solute-binding proteins (MlaB) and six periplasmic solute-binding proteins (MlaD).</text>
</comment>
<keyword evidence="11 12" id="KW-0472">Membrane</keyword>
<feature type="transmembrane region" description="Helical" evidence="12">
    <location>
        <begin position="46"/>
        <end position="70"/>
    </location>
</feature>
<evidence type="ECO:0000256" key="1">
    <source>
        <dbReference type="ARBA" id="ARBA00002460"/>
    </source>
</evidence>
<sequence length="261" mass="27067">MSDVRAIVHTATDWIAELGRAALFLVRILRNLPSLVTKPRLLVEQIYSVGVLSLVIVVVAGVFVGMVLALSGYRLLVDFGAEEALGTSVALVVVRELGPVVTGLLFAGRAGSALAAEIGLMKATDQLSGMEMMAVDPVRRIVAPRFAAGVIALPLLTAIFCVMAIGAGGGYFVGVDMLGVDAGSYWSGIQSNVDFGGDIINVFLKSGVFGAIVTWVAVYQGYHAPPTSEGVSRATTNTVVIASLAILGANLMLTAVLFGGN</sequence>
<dbReference type="NCBIfam" id="NF033619">
    <property type="entry name" value="perm_MlaE_1"/>
    <property type="match status" value="1"/>
</dbReference>
<feature type="transmembrane region" description="Helical" evidence="12">
    <location>
        <begin position="199"/>
        <end position="218"/>
    </location>
</feature>
<evidence type="ECO:0000256" key="12">
    <source>
        <dbReference type="RuleBase" id="RU362044"/>
    </source>
</evidence>
<dbReference type="InterPro" id="IPR030802">
    <property type="entry name" value="Permease_MalE"/>
</dbReference>
<dbReference type="GO" id="GO:0005548">
    <property type="term" value="F:phospholipid transporter activity"/>
    <property type="evidence" value="ECO:0007669"/>
    <property type="project" value="TreeGrafter"/>
</dbReference>
<keyword evidence="6" id="KW-0813">Transport</keyword>
<evidence type="ECO:0000256" key="4">
    <source>
        <dbReference type="ARBA" id="ARBA00011380"/>
    </source>
</evidence>
<evidence type="ECO:0000256" key="2">
    <source>
        <dbReference type="ARBA" id="ARBA00004429"/>
    </source>
</evidence>
<comment type="function">
    <text evidence="1">Part of the ABC transporter complex MlaFEDB, which is involved in a phospholipid transport pathway that maintains lipid asymmetry in the outer membrane by retrograde trafficking of phospholipids from the outer membrane to the inner membrane. Probably responsible for the translocation of the substrate across the membrane.</text>
</comment>
<dbReference type="Proteomes" id="UP000285123">
    <property type="component" value="Unassembled WGS sequence"/>
</dbReference>
<evidence type="ECO:0000256" key="11">
    <source>
        <dbReference type="ARBA" id="ARBA00023136"/>
    </source>
</evidence>
<keyword evidence="8 12" id="KW-0997">Cell inner membrane</keyword>
<proteinExistence type="inferred from homology"/>
<evidence type="ECO:0000256" key="10">
    <source>
        <dbReference type="ARBA" id="ARBA00022989"/>
    </source>
</evidence>
<dbReference type="GO" id="GO:0043190">
    <property type="term" value="C:ATP-binding cassette (ABC) transporter complex"/>
    <property type="evidence" value="ECO:0007669"/>
    <property type="project" value="InterPro"/>
</dbReference>
<evidence type="ECO:0000256" key="6">
    <source>
        <dbReference type="ARBA" id="ARBA00022448"/>
    </source>
</evidence>
<feature type="transmembrane region" description="Helical" evidence="12">
    <location>
        <begin position="146"/>
        <end position="173"/>
    </location>
</feature>
<dbReference type="PANTHER" id="PTHR30188:SF4">
    <property type="entry name" value="PROTEIN TRIGALACTOSYLDIACYLGLYCEROL 1, CHLOROPLASTIC"/>
    <property type="match status" value="1"/>
</dbReference>
<organism evidence="13 14">
    <name type="scientific">Salinisphaera orenii YIM 95161</name>
    <dbReference type="NCBI Taxonomy" id="1051139"/>
    <lineage>
        <taxon>Bacteria</taxon>
        <taxon>Pseudomonadati</taxon>
        <taxon>Pseudomonadota</taxon>
        <taxon>Gammaproteobacteria</taxon>
        <taxon>Salinisphaerales</taxon>
        <taxon>Salinisphaeraceae</taxon>
        <taxon>Salinisphaera</taxon>
    </lineage>
</organism>
<evidence type="ECO:0000313" key="14">
    <source>
        <dbReference type="Proteomes" id="UP000285123"/>
    </source>
</evidence>
<keyword evidence="9 12" id="KW-0812">Transmembrane</keyword>
<dbReference type="InterPro" id="IPR053408">
    <property type="entry name" value="MlaE_Permease"/>
</dbReference>
<feature type="transmembrane region" description="Helical" evidence="12">
    <location>
        <begin position="239"/>
        <end position="258"/>
    </location>
</feature>
<dbReference type="EMBL" id="AYKF01000121">
    <property type="protein sequence ID" value="ROO25101.1"/>
    <property type="molecule type" value="Genomic_DNA"/>
</dbReference>
<evidence type="ECO:0000256" key="3">
    <source>
        <dbReference type="ARBA" id="ARBA00007556"/>
    </source>
</evidence>
<protein>
    <recommendedName>
        <fullName evidence="5">Intermembrane phospholipid transport system permease protein MlaE</fullName>
    </recommendedName>
</protein>
<evidence type="ECO:0000256" key="8">
    <source>
        <dbReference type="ARBA" id="ARBA00022519"/>
    </source>
</evidence>
<dbReference type="NCBIfam" id="TIGR00056">
    <property type="entry name" value="MlaE family lipid ABC transporter permease subunit"/>
    <property type="match status" value="1"/>
</dbReference>
<comment type="caution">
    <text evidence="12">Lacks conserved residue(s) required for the propagation of feature annotation.</text>
</comment>
<reference evidence="13 14" key="1">
    <citation type="submission" date="2013-10" db="EMBL/GenBank/DDBJ databases">
        <title>Salinisphaera halophila YIM 95161 Genome Sequencing.</title>
        <authorList>
            <person name="Lai Q."/>
            <person name="Li C."/>
            <person name="Shao Z."/>
        </authorList>
    </citation>
    <scope>NUCLEOTIDE SEQUENCE [LARGE SCALE GENOMIC DNA]</scope>
    <source>
        <strain evidence="13 14">YIM 95161</strain>
    </source>
</reference>
<gene>
    <name evidence="13" type="ORF">SAHL_15065</name>
</gene>
<comment type="caution">
    <text evidence="13">The sequence shown here is derived from an EMBL/GenBank/DDBJ whole genome shotgun (WGS) entry which is preliminary data.</text>
</comment>
<evidence type="ECO:0000313" key="13">
    <source>
        <dbReference type="EMBL" id="ROO25101.1"/>
    </source>
</evidence>
<dbReference type="OrthoDB" id="9806241at2"/>
<evidence type="ECO:0000256" key="7">
    <source>
        <dbReference type="ARBA" id="ARBA00022475"/>
    </source>
</evidence>
<dbReference type="InterPro" id="IPR003453">
    <property type="entry name" value="ABC_MlaE_roteobac"/>
</dbReference>
<keyword evidence="10 12" id="KW-1133">Transmembrane helix</keyword>
<dbReference type="Pfam" id="PF02405">
    <property type="entry name" value="MlaE"/>
    <property type="match status" value="1"/>
</dbReference>
<evidence type="ECO:0000256" key="9">
    <source>
        <dbReference type="ARBA" id="ARBA00022692"/>
    </source>
</evidence>
<comment type="subcellular location">
    <subcellularLocation>
        <location evidence="2 12">Cell inner membrane</location>
        <topology evidence="2 12">Multi-pass membrane protein</topology>
    </subcellularLocation>
</comment>
<keyword evidence="7" id="KW-1003">Cell membrane</keyword>
<name>A0A423PHL0_9GAMM</name>
<dbReference type="RefSeq" id="WP_123592227.1">
    <property type="nucleotide sequence ID" value="NZ_AYKF01000121.1"/>
</dbReference>
<dbReference type="AlphaFoldDB" id="A0A423PHL0"/>
<evidence type="ECO:0000256" key="5">
    <source>
        <dbReference type="ARBA" id="ARBA00020857"/>
    </source>
</evidence>